<dbReference type="PANTHER" id="PTHR42943:SF2">
    <property type="entry name" value="GLUTATHIONE S-TRANSFERASE KAPPA 1"/>
    <property type="match status" value="1"/>
</dbReference>
<accession>A0A7X0TTW7</accession>
<evidence type="ECO:0000259" key="1">
    <source>
        <dbReference type="Pfam" id="PF01323"/>
    </source>
</evidence>
<organism evidence="2 3">
    <name type="scientific">Thalassotalea piscium</name>
    <dbReference type="NCBI Taxonomy" id="1230533"/>
    <lineage>
        <taxon>Bacteria</taxon>
        <taxon>Pseudomonadati</taxon>
        <taxon>Pseudomonadota</taxon>
        <taxon>Gammaproteobacteria</taxon>
        <taxon>Alteromonadales</taxon>
        <taxon>Colwelliaceae</taxon>
        <taxon>Thalassotalea</taxon>
    </lineage>
</organism>
<protein>
    <submittedName>
        <fullName evidence="2">2-hydroxychromene-2-carboxylate isomerase</fullName>
    </submittedName>
</protein>
<dbReference type="AlphaFoldDB" id="A0A7X0TTW7"/>
<evidence type="ECO:0000313" key="3">
    <source>
        <dbReference type="Proteomes" id="UP000537141"/>
    </source>
</evidence>
<dbReference type="InterPro" id="IPR036249">
    <property type="entry name" value="Thioredoxin-like_sf"/>
</dbReference>
<dbReference type="InterPro" id="IPR001853">
    <property type="entry name" value="DSBA-like_thioredoxin_dom"/>
</dbReference>
<gene>
    <name evidence="2" type="ORF">HNQ55_002228</name>
</gene>
<feature type="domain" description="DSBA-like thioredoxin" evidence="1">
    <location>
        <begin position="206"/>
        <end position="388"/>
    </location>
</feature>
<dbReference type="Pfam" id="PF01323">
    <property type="entry name" value="DSBA"/>
    <property type="match status" value="1"/>
</dbReference>
<dbReference type="GO" id="GO:0016491">
    <property type="term" value="F:oxidoreductase activity"/>
    <property type="evidence" value="ECO:0007669"/>
    <property type="project" value="InterPro"/>
</dbReference>
<sequence length="396" mass="45718">MPKRFGYQPVIEVYLALNDPHSYMLIQALAELEQRFTIKFCLFLVYESRVSVSVEPKIWRQWAINDANVIAQQYGFTTINVIPSANALFTGQQLWQMECKDIKSAVNVFHQTWKNNFERYYNVSTPVINFQIKNQQRLYAKGHYSPASLCFLGEWFVGVDRLSHIETKLAALGFSKNIASNRRYNANMLIFKQGENQQRKTNSPPIEMFLSLRSPYSFIGFYKIKKLCEYYQVPLVLKPILPLVMRNVPVPKRKKKYIYTDAHREAVDGGIPYCSFVDPIGQGVIKCFQLFAYAQAQGKSLAFIQAVFDAIYINNIDVAITNNLINLCKAIELDYQAALEYGLANDWQQWSDENQMALDKLGFWGVPCFRYGDVAYWGQDRLAEIEKAVIAHFTEN</sequence>
<name>A0A7X0TTW7_9GAMM</name>
<keyword evidence="2" id="KW-0413">Isomerase</keyword>
<proteinExistence type="predicted"/>
<dbReference type="InterPro" id="IPR051924">
    <property type="entry name" value="GST_Kappa/NadH"/>
</dbReference>
<keyword evidence="3" id="KW-1185">Reference proteome</keyword>
<dbReference type="Proteomes" id="UP000537141">
    <property type="component" value="Unassembled WGS sequence"/>
</dbReference>
<evidence type="ECO:0000313" key="2">
    <source>
        <dbReference type="EMBL" id="MBB6543707.1"/>
    </source>
</evidence>
<dbReference type="Gene3D" id="3.40.30.10">
    <property type="entry name" value="Glutaredoxin"/>
    <property type="match status" value="1"/>
</dbReference>
<dbReference type="GO" id="GO:0016853">
    <property type="term" value="F:isomerase activity"/>
    <property type="evidence" value="ECO:0007669"/>
    <property type="project" value="UniProtKB-KW"/>
</dbReference>
<comment type="caution">
    <text evidence="2">The sequence shown here is derived from an EMBL/GenBank/DDBJ whole genome shotgun (WGS) entry which is preliminary data.</text>
</comment>
<dbReference type="EMBL" id="JACHHU010000018">
    <property type="protein sequence ID" value="MBB6543707.1"/>
    <property type="molecule type" value="Genomic_DNA"/>
</dbReference>
<dbReference type="RefSeq" id="WP_184424486.1">
    <property type="nucleotide sequence ID" value="NZ_AP027362.1"/>
</dbReference>
<reference evidence="2 3" key="1">
    <citation type="submission" date="2020-08" db="EMBL/GenBank/DDBJ databases">
        <title>Genomic Encyclopedia of Type Strains, Phase IV (KMG-IV): sequencing the most valuable type-strain genomes for metagenomic binning, comparative biology and taxonomic classification.</title>
        <authorList>
            <person name="Goeker M."/>
        </authorList>
    </citation>
    <scope>NUCLEOTIDE SEQUENCE [LARGE SCALE GENOMIC DNA]</scope>
    <source>
        <strain evidence="2 3">DSM 26287</strain>
    </source>
</reference>
<dbReference type="SUPFAM" id="SSF52833">
    <property type="entry name" value="Thioredoxin-like"/>
    <property type="match status" value="1"/>
</dbReference>
<dbReference type="PANTHER" id="PTHR42943">
    <property type="entry name" value="GLUTATHIONE S-TRANSFERASE KAPPA"/>
    <property type="match status" value="1"/>
</dbReference>